<accession>A0A196S988</accession>
<evidence type="ECO:0000313" key="1">
    <source>
        <dbReference type="EMBL" id="OAO12559.1"/>
    </source>
</evidence>
<reference evidence="1 2" key="1">
    <citation type="submission" date="2016-05" db="EMBL/GenBank/DDBJ databases">
        <title>Nuclear genome of Blastocystis sp. subtype 1 NandII.</title>
        <authorList>
            <person name="Gentekaki E."/>
            <person name="Curtis B."/>
            <person name="Stairs C."/>
            <person name="Eme L."/>
            <person name="Herman E."/>
            <person name="Klimes V."/>
            <person name="Arias M.C."/>
            <person name="Elias M."/>
            <person name="Hilliou F."/>
            <person name="Klute M."/>
            <person name="Malik S.-B."/>
            <person name="Pightling A."/>
            <person name="Rachubinski R."/>
            <person name="Salas D."/>
            <person name="Schlacht A."/>
            <person name="Suga H."/>
            <person name="Archibald J."/>
            <person name="Ball S.G."/>
            <person name="Clark G."/>
            <person name="Dacks J."/>
            <person name="Van Der Giezen M."/>
            <person name="Tsaousis A."/>
            <person name="Roger A."/>
        </authorList>
    </citation>
    <scope>NUCLEOTIDE SEQUENCE [LARGE SCALE GENOMIC DNA]</scope>
    <source>
        <strain evidence="2">ATCC 50177 / NandII</strain>
    </source>
</reference>
<sequence length="78" mass="8264">MSFLGRALGQLLNRWMTDKVANSSAMRKTAKVAVKGVRGIKDGAKVAGEKAGDAAKGAKQFASEFWGELKNQAGVKPK</sequence>
<comment type="caution">
    <text evidence="1">The sequence shown here is derived from an EMBL/GenBank/DDBJ whole genome shotgun (WGS) entry which is preliminary data.</text>
</comment>
<dbReference type="AlphaFoldDB" id="A0A196S988"/>
<proteinExistence type="predicted"/>
<organism evidence="1 2">
    <name type="scientific">Blastocystis sp. subtype 1 (strain ATCC 50177 / NandII)</name>
    <dbReference type="NCBI Taxonomy" id="478820"/>
    <lineage>
        <taxon>Eukaryota</taxon>
        <taxon>Sar</taxon>
        <taxon>Stramenopiles</taxon>
        <taxon>Bigyra</taxon>
        <taxon>Opalozoa</taxon>
        <taxon>Opalinata</taxon>
        <taxon>Blastocystidae</taxon>
        <taxon>Blastocystis</taxon>
    </lineage>
</organism>
<dbReference type="Proteomes" id="UP000078348">
    <property type="component" value="Unassembled WGS sequence"/>
</dbReference>
<name>A0A196S988_BLAHN</name>
<evidence type="ECO:0000313" key="2">
    <source>
        <dbReference type="Proteomes" id="UP000078348"/>
    </source>
</evidence>
<gene>
    <name evidence="1" type="ORF">AV274_5759</name>
</gene>
<keyword evidence="2" id="KW-1185">Reference proteome</keyword>
<protein>
    <submittedName>
        <fullName evidence="1">Uncharacterized protein</fullName>
    </submittedName>
</protein>
<dbReference type="EMBL" id="LXWW01000536">
    <property type="protein sequence ID" value="OAO12559.1"/>
    <property type="molecule type" value="Genomic_DNA"/>
</dbReference>